<dbReference type="PANTHER" id="PTHR23542:SF1">
    <property type="entry name" value="MAJOR FACILITATOR SUPERFAMILY (MFS) PROFILE DOMAIN-CONTAINING PROTEIN"/>
    <property type="match status" value="1"/>
</dbReference>
<feature type="non-terminal residue" evidence="7">
    <location>
        <position position="1"/>
    </location>
</feature>
<evidence type="ECO:0000313" key="7">
    <source>
        <dbReference type="EMBL" id="KRO45391.1"/>
    </source>
</evidence>
<name>A0A0R2Q585_9ACTN</name>
<dbReference type="AlphaFoldDB" id="A0A0R2Q585"/>
<comment type="subcellular location">
    <subcellularLocation>
        <location evidence="1">Cell membrane</location>
        <topology evidence="1">Multi-pass membrane protein</topology>
    </subcellularLocation>
</comment>
<feature type="transmembrane region" description="Helical" evidence="5">
    <location>
        <begin position="53"/>
        <end position="76"/>
    </location>
</feature>
<feature type="transmembrane region" description="Helical" evidence="5">
    <location>
        <begin position="318"/>
        <end position="339"/>
    </location>
</feature>
<evidence type="ECO:0000256" key="4">
    <source>
        <dbReference type="ARBA" id="ARBA00023136"/>
    </source>
</evidence>
<dbReference type="PROSITE" id="PS50850">
    <property type="entry name" value="MFS"/>
    <property type="match status" value="1"/>
</dbReference>
<evidence type="ECO:0000259" key="6">
    <source>
        <dbReference type="PROSITE" id="PS50850"/>
    </source>
</evidence>
<feature type="transmembrane region" description="Helical" evidence="5">
    <location>
        <begin position="255"/>
        <end position="277"/>
    </location>
</feature>
<keyword evidence="3 5" id="KW-1133">Transmembrane helix</keyword>
<dbReference type="EMBL" id="LIAT01000009">
    <property type="protein sequence ID" value="KRO45391.1"/>
    <property type="molecule type" value="Genomic_DNA"/>
</dbReference>
<feature type="domain" description="Major facilitator superfamily (MFS) profile" evidence="6">
    <location>
        <begin position="252"/>
        <end position="440"/>
    </location>
</feature>
<feature type="transmembrane region" description="Helical" evidence="5">
    <location>
        <begin position="345"/>
        <end position="368"/>
    </location>
</feature>
<feature type="transmembrane region" description="Helical" evidence="5">
    <location>
        <begin position="140"/>
        <end position="161"/>
    </location>
</feature>
<comment type="caution">
    <text evidence="7">The sequence shown here is derived from an EMBL/GenBank/DDBJ whole genome shotgun (WGS) entry which is preliminary data.</text>
</comment>
<feature type="transmembrane region" description="Helical" evidence="5">
    <location>
        <begin position="289"/>
        <end position="306"/>
    </location>
</feature>
<dbReference type="InterPro" id="IPR036259">
    <property type="entry name" value="MFS_trans_sf"/>
</dbReference>
<dbReference type="InterPro" id="IPR011701">
    <property type="entry name" value="MFS"/>
</dbReference>
<evidence type="ECO:0000256" key="5">
    <source>
        <dbReference type="SAM" id="Phobius"/>
    </source>
</evidence>
<feature type="transmembrane region" description="Helical" evidence="5">
    <location>
        <begin position="380"/>
        <end position="403"/>
    </location>
</feature>
<dbReference type="GO" id="GO:0022857">
    <property type="term" value="F:transmembrane transporter activity"/>
    <property type="evidence" value="ECO:0007669"/>
    <property type="project" value="InterPro"/>
</dbReference>
<feature type="transmembrane region" description="Helical" evidence="5">
    <location>
        <begin position="409"/>
        <end position="433"/>
    </location>
</feature>
<accession>A0A0R2Q585</accession>
<keyword evidence="2 5" id="KW-0812">Transmembrane</keyword>
<dbReference type="SUPFAM" id="SSF103473">
    <property type="entry name" value="MFS general substrate transporter"/>
    <property type="match status" value="1"/>
</dbReference>
<protein>
    <recommendedName>
        <fullName evidence="6">Major facilitator superfamily (MFS) profile domain-containing protein</fullName>
    </recommendedName>
</protein>
<dbReference type="Gene3D" id="1.20.1250.20">
    <property type="entry name" value="MFS general substrate transporter like domains"/>
    <property type="match status" value="2"/>
</dbReference>
<dbReference type="InterPro" id="IPR020846">
    <property type="entry name" value="MFS_dom"/>
</dbReference>
<evidence type="ECO:0000256" key="1">
    <source>
        <dbReference type="ARBA" id="ARBA00004651"/>
    </source>
</evidence>
<proteinExistence type="predicted"/>
<evidence type="ECO:0000313" key="8">
    <source>
        <dbReference type="Proteomes" id="UP000054212"/>
    </source>
</evidence>
<feature type="transmembrane region" description="Helical" evidence="5">
    <location>
        <begin position="20"/>
        <end position="41"/>
    </location>
</feature>
<organism evidence="7 8">
    <name type="scientific">Actinobacteria bacterium BACL2 MAG-120813-bin23</name>
    <dbReference type="NCBI Taxonomy" id="1655569"/>
    <lineage>
        <taxon>Bacteria</taxon>
        <taxon>Bacillati</taxon>
        <taxon>Actinomycetota</taxon>
        <taxon>Actinomycetes</taxon>
        <taxon>Actinomycetes incertae sedis</taxon>
        <taxon>ac1 cluster</taxon>
    </lineage>
</organism>
<sequence>TPQRLAQLSRQGLITQGLATYSNLIIVSSMPSRLTFMLTSYKRLFAVPGGWNFSFAGFILRMPISMLYIAIVLFVVAETGSYALAGALSMVASLVLSVATPLWSRVADQIGQNKVLSITAPVHLIFLGLFVYLVKSDAPTWSWFTSAIIFEAFVIGSGQMVRRRWIHVIGDDRKLIDTAYSFEALVDEVIFTSGPVLAAITASYFFPEAAIFTAMGFISVGTLLFLSQRKTQPPAHPRQVGDDHSLLIKDRFIQALFIPMMAVGAFFGSTGLVLVGYLDEFGIREYSGFYIAIWSFSSGISAFISGSLHWKINEARRFVISVFALALLTLPIYIAAQLFTGNLTILAIALFLNGLGIAPLLTAGFAVAERSVSPKRTTEVLAWSISALNLGGAIPAAITGYIIDTYGSTVAFIVPVICMLIALLSLLPFLSLWKAKVIQL</sequence>
<evidence type="ECO:0000256" key="3">
    <source>
        <dbReference type="ARBA" id="ARBA00022989"/>
    </source>
</evidence>
<dbReference type="Pfam" id="PF07690">
    <property type="entry name" value="MFS_1"/>
    <property type="match status" value="1"/>
</dbReference>
<dbReference type="PANTHER" id="PTHR23542">
    <property type="match status" value="1"/>
</dbReference>
<feature type="transmembrane region" description="Helical" evidence="5">
    <location>
        <begin position="82"/>
        <end position="103"/>
    </location>
</feature>
<feature type="transmembrane region" description="Helical" evidence="5">
    <location>
        <begin position="209"/>
        <end position="226"/>
    </location>
</feature>
<keyword evidence="4 5" id="KW-0472">Membrane</keyword>
<gene>
    <name evidence="7" type="ORF">ABR61_06870</name>
</gene>
<reference evidence="7 8" key="1">
    <citation type="submission" date="2015-10" db="EMBL/GenBank/DDBJ databases">
        <title>Metagenome-Assembled Genomes uncover a global brackish microbiome.</title>
        <authorList>
            <person name="Hugerth L.W."/>
            <person name="Larsson J."/>
            <person name="Alneberg J."/>
            <person name="Lindh M.V."/>
            <person name="Legrand C."/>
            <person name="Pinhassi J."/>
            <person name="Andersson A.F."/>
        </authorList>
    </citation>
    <scope>NUCLEOTIDE SEQUENCE [LARGE SCALE GENOMIC DNA]</scope>
    <source>
        <strain evidence="7">BACL2 MAG-120813-bin23</strain>
    </source>
</reference>
<feature type="transmembrane region" description="Helical" evidence="5">
    <location>
        <begin position="115"/>
        <end position="134"/>
    </location>
</feature>
<evidence type="ECO:0000256" key="2">
    <source>
        <dbReference type="ARBA" id="ARBA00022692"/>
    </source>
</evidence>
<dbReference type="GO" id="GO:0005886">
    <property type="term" value="C:plasma membrane"/>
    <property type="evidence" value="ECO:0007669"/>
    <property type="project" value="UniProtKB-SubCell"/>
</dbReference>
<dbReference type="Proteomes" id="UP000054212">
    <property type="component" value="Unassembled WGS sequence"/>
</dbReference>